<evidence type="ECO:0000256" key="1">
    <source>
        <dbReference type="SAM" id="MobiDB-lite"/>
    </source>
</evidence>
<feature type="non-terminal residue" evidence="3">
    <location>
        <position position="1"/>
    </location>
</feature>
<dbReference type="Proteomes" id="UP000759131">
    <property type="component" value="Unassembled WGS sequence"/>
</dbReference>
<accession>A0A7R9L6G6</accession>
<keyword evidence="2" id="KW-0472">Membrane</keyword>
<keyword evidence="2" id="KW-0812">Transmembrane</keyword>
<evidence type="ECO:0000313" key="4">
    <source>
        <dbReference type="Proteomes" id="UP000759131"/>
    </source>
</evidence>
<dbReference type="EMBL" id="CAJPIZ010017732">
    <property type="protein sequence ID" value="CAG2116243.1"/>
    <property type="molecule type" value="Genomic_DNA"/>
</dbReference>
<proteinExistence type="predicted"/>
<feature type="compositionally biased region" description="Basic and acidic residues" evidence="1">
    <location>
        <begin position="114"/>
        <end position="125"/>
    </location>
</feature>
<sequence length="287" mass="32944">ADPTPNPPLPDPLAIDCLGHIKRDVRLECAQIAQLRWNVTPHDTPLKNICCSVWDDLDCLREIAWVRCMPVELAHTELYFNEAINWTERVACNIAPYHSEECILPFEAPPLIKDSHLGENTKKQPAESTKTPVSTAQPNTQTAQPTTDSAQTTQAKIKPTPAPIIETNELDEAAKPGPRFRLDRVFHVHEAHRESGPEYHIKHVAKLYPYSEEEHRQHTVHGFMREFRAIFPMTMFFLGLVAITLAIVIGIQYRVFRRNERQGIKGGVFMRRTHPYDVEDRQMLIRF</sequence>
<feature type="region of interest" description="Disordered" evidence="1">
    <location>
        <begin position="114"/>
        <end position="155"/>
    </location>
</feature>
<evidence type="ECO:0000313" key="3">
    <source>
        <dbReference type="EMBL" id="CAD7635813.1"/>
    </source>
</evidence>
<name>A0A7R9L6G6_9ACAR</name>
<keyword evidence="4" id="KW-1185">Reference proteome</keyword>
<feature type="transmembrane region" description="Helical" evidence="2">
    <location>
        <begin position="229"/>
        <end position="251"/>
    </location>
</feature>
<feature type="compositionally biased region" description="Low complexity" evidence="1">
    <location>
        <begin position="135"/>
        <end position="147"/>
    </location>
</feature>
<dbReference type="OrthoDB" id="10517329at2759"/>
<dbReference type="EMBL" id="OC872307">
    <property type="protein sequence ID" value="CAD7635813.1"/>
    <property type="molecule type" value="Genomic_DNA"/>
</dbReference>
<keyword evidence="2" id="KW-1133">Transmembrane helix</keyword>
<gene>
    <name evidence="3" type="ORF">OSB1V03_LOCUS16204</name>
</gene>
<reference evidence="3" key="1">
    <citation type="submission" date="2020-11" db="EMBL/GenBank/DDBJ databases">
        <authorList>
            <person name="Tran Van P."/>
        </authorList>
    </citation>
    <scope>NUCLEOTIDE SEQUENCE</scope>
</reference>
<protein>
    <submittedName>
        <fullName evidence="3">Uncharacterized protein</fullName>
    </submittedName>
</protein>
<dbReference type="AlphaFoldDB" id="A0A7R9L6G6"/>
<organism evidence="3">
    <name type="scientific">Medioppia subpectinata</name>
    <dbReference type="NCBI Taxonomy" id="1979941"/>
    <lineage>
        <taxon>Eukaryota</taxon>
        <taxon>Metazoa</taxon>
        <taxon>Ecdysozoa</taxon>
        <taxon>Arthropoda</taxon>
        <taxon>Chelicerata</taxon>
        <taxon>Arachnida</taxon>
        <taxon>Acari</taxon>
        <taxon>Acariformes</taxon>
        <taxon>Sarcoptiformes</taxon>
        <taxon>Oribatida</taxon>
        <taxon>Brachypylina</taxon>
        <taxon>Oppioidea</taxon>
        <taxon>Oppiidae</taxon>
        <taxon>Medioppia</taxon>
    </lineage>
</organism>
<evidence type="ECO:0000256" key="2">
    <source>
        <dbReference type="SAM" id="Phobius"/>
    </source>
</evidence>